<dbReference type="SMART" id="SM00409">
    <property type="entry name" value="IG"/>
    <property type="match status" value="2"/>
</dbReference>
<dbReference type="PROSITE" id="PS50835">
    <property type="entry name" value="IG_LIKE"/>
    <property type="match status" value="1"/>
</dbReference>
<accession>A0A3Q3JDA0</accession>
<dbReference type="Ensembl" id="ENSMALT00000017406.1">
    <property type="protein sequence ID" value="ENSMALP00000017069.1"/>
    <property type="gene ID" value="ENSMALG00000011945.1"/>
</dbReference>
<keyword evidence="1" id="KW-0677">Repeat</keyword>
<dbReference type="CDD" id="cd05748">
    <property type="entry name" value="Ig_Titin_like"/>
    <property type="match status" value="1"/>
</dbReference>
<dbReference type="Gene3D" id="2.60.40.10">
    <property type="entry name" value="Immunoglobulins"/>
    <property type="match status" value="7"/>
</dbReference>
<dbReference type="InterPro" id="IPR036179">
    <property type="entry name" value="Ig-like_dom_sf"/>
</dbReference>
<dbReference type="CDD" id="cd00063">
    <property type="entry name" value="FN3"/>
    <property type="match status" value="5"/>
</dbReference>
<evidence type="ECO:0000256" key="1">
    <source>
        <dbReference type="ARBA" id="ARBA00022737"/>
    </source>
</evidence>
<dbReference type="SMART" id="SM00060">
    <property type="entry name" value="FN3"/>
    <property type="match status" value="4"/>
</dbReference>
<dbReference type="FunFam" id="2.60.40.10:FF:000002">
    <property type="entry name" value="Titin a"/>
    <property type="match status" value="1"/>
</dbReference>
<keyword evidence="2" id="KW-0393">Immunoglobulin domain</keyword>
<dbReference type="InterPro" id="IPR036116">
    <property type="entry name" value="FN3_sf"/>
</dbReference>
<dbReference type="InterPro" id="IPR007110">
    <property type="entry name" value="Ig-like_dom"/>
</dbReference>
<feature type="domain" description="Ig-like" evidence="3">
    <location>
        <begin position="279"/>
        <end position="371"/>
    </location>
</feature>
<organism evidence="5 6">
    <name type="scientific">Monopterus albus</name>
    <name type="common">Swamp eel</name>
    <dbReference type="NCBI Taxonomy" id="43700"/>
    <lineage>
        <taxon>Eukaryota</taxon>
        <taxon>Metazoa</taxon>
        <taxon>Chordata</taxon>
        <taxon>Craniata</taxon>
        <taxon>Vertebrata</taxon>
        <taxon>Euteleostomi</taxon>
        <taxon>Actinopterygii</taxon>
        <taxon>Neopterygii</taxon>
        <taxon>Teleostei</taxon>
        <taxon>Neoteleostei</taxon>
        <taxon>Acanthomorphata</taxon>
        <taxon>Anabantaria</taxon>
        <taxon>Synbranchiformes</taxon>
        <taxon>Synbranchidae</taxon>
        <taxon>Monopterus</taxon>
    </lineage>
</organism>
<reference evidence="5" key="1">
    <citation type="submission" date="2025-08" db="UniProtKB">
        <authorList>
            <consortium name="Ensembl"/>
        </authorList>
    </citation>
    <scope>IDENTIFICATION</scope>
</reference>
<feature type="domain" description="Fibronectin type-III" evidence="4">
    <location>
        <begin position="554"/>
        <end position="649"/>
    </location>
</feature>
<feature type="domain" description="Fibronectin type-III" evidence="4">
    <location>
        <begin position="120"/>
        <end position="213"/>
    </location>
</feature>
<dbReference type="InterPro" id="IPR013098">
    <property type="entry name" value="Ig_I-set"/>
</dbReference>
<dbReference type="FunFam" id="2.60.40.10:FF:000003">
    <property type="entry name" value="Titin isoform E"/>
    <property type="match status" value="2"/>
</dbReference>
<dbReference type="SMART" id="SM00408">
    <property type="entry name" value="IGc2"/>
    <property type="match status" value="2"/>
</dbReference>
<keyword evidence="6" id="KW-1185">Reference proteome</keyword>
<dbReference type="FunFam" id="2.60.40.10:FF:000034">
    <property type="entry name" value="Titin isoform A"/>
    <property type="match status" value="1"/>
</dbReference>
<dbReference type="Pfam" id="PF00041">
    <property type="entry name" value="fn3"/>
    <property type="match status" value="4"/>
</dbReference>
<dbReference type="InterPro" id="IPR013783">
    <property type="entry name" value="Ig-like_fold"/>
</dbReference>
<dbReference type="AlphaFoldDB" id="A0A3Q3JDA0"/>
<proteinExistence type="predicted"/>
<dbReference type="InterPro" id="IPR003598">
    <property type="entry name" value="Ig_sub2"/>
</dbReference>
<reference evidence="5" key="2">
    <citation type="submission" date="2025-09" db="UniProtKB">
        <authorList>
            <consortium name="Ensembl"/>
        </authorList>
    </citation>
    <scope>IDENTIFICATION</scope>
</reference>
<dbReference type="FunFam" id="2.60.40.10:FF:000112">
    <property type="entry name" value="Titin a"/>
    <property type="match status" value="1"/>
</dbReference>
<evidence type="ECO:0000313" key="6">
    <source>
        <dbReference type="Proteomes" id="UP000261600"/>
    </source>
</evidence>
<protein>
    <recommendedName>
        <fullName evidence="7">Titin</fullName>
    </recommendedName>
</protein>
<dbReference type="PRINTS" id="PR00014">
    <property type="entry name" value="FNTYPEIII"/>
</dbReference>
<name>A0A3Q3JDA0_MONAL</name>
<feature type="domain" description="Fibronectin type-III" evidence="4">
    <location>
        <begin position="455"/>
        <end position="548"/>
    </location>
</feature>
<dbReference type="SUPFAM" id="SSF48726">
    <property type="entry name" value="Immunoglobulin"/>
    <property type="match status" value="2"/>
</dbReference>
<dbReference type="SUPFAM" id="SSF49265">
    <property type="entry name" value="Fibronectin type III"/>
    <property type="match status" value="3"/>
</dbReference>
<dbReference type="Pfam" id="PF07679">
    <property type="entry name" value="I-set"/>
    <property type="match status" value="2"/>
</dbReference>
<dbReference type="InterPro" id="IPR003961">
    <property type="entry name" value="FN3_dom"/>
</dbReference>
<dbReference type="PANTHER" id="PTHR14340">
    <property type="entry name" value="MICROFIBRIL-ASSOCIATED GLYCOPROTEIN 3"/>
    <property type="match status" value="1"/>
</dbReference>
<feature type="domain" description="Fibronectin type-III" evidence="4">
    <location>
        <begin position="23"/>
        <end position="117"/>
    </location>
</feature>
<sequence length="684" mass="75672">MVENASGSKTAFVNVRVLDTPGAPQNLIVREVTRNSVSLVWDAPLIDGGSRVRSYIVEKRESTRKAYSTVCASCHKSSWKVGDLEEGKMYFFRVLAENEYGIGLPVETIRPVKVSERPLPPGKVSVREVTGTSITLTWEKPDHDGGSKITGYIVEMQSYDSDKWSQVMVVKTNEALVTGLTQGEEYMFQITKNSLTLTWEPPLLDGGSKIKHYIVEKRESTRKVYSPVTTCNKMSCKVEPLPEGGIFFFRVLAENEYGVGLPAKTIEPIKISENRIIRPQMSTYTVQVGHDLKIEVPVAGHPKPTITWTKDGTVLKQTTRVNVADTAHHTTLTIKDATREDGGMYSINVSNTLGSKDCETDPMYNQTLVVSAGETFSLEANVEGKPIPTAQWFKGTVEVENSARAEIKNTDFKALLVVKEAIRVDGGQYTLVLTNVAGTKTVPFSVKVLDRPGPAEGPLTVSNVTEEKCSLSWLPPSHDGGASISHYIIQKRETSRLAWTVVSSDCVATMIKVTKLLKGNEYIFRVMAVNKYGVGEPLESVPVIMRNPFVPPGSPRELEITNITRDSMTVCWNRPENTGGREIVGYIVEKRDRAGVRWTKCNKRSVTDLRFRVTGLTEDHEYEFRVSAENAAGIGQPSPPTSYLKACDPTFEPGCPTNAHVYTTFSCVLTVFVTNLLQNLLRST</sequence>
<evidence type="ECO:0000259" key="3">
    <source>
        <dbReference type="PROSITE" id="PS50835"/>
    </source>
</evidence>
<evidence type="ECO:0000259" key="4">
    <source>
        <dbReference type="PROSITE" id="PS50853"/>
    </source>
</evidence>
<evidence type="ECO:0000256" key="2">
    <source>
        <dbReference type="ARBA" id="ARBA00023319"/>
    </source>
</evidence>
<dbReference type="PANTHER" id="PTHR14340:SF13">
    <property type="entry name" value="TITIN"/>
    <property type="match status" value="1"/>
</dbReference>
<dbReference type="Proteomes" id="UP000261600">
    <property type="component" value="Unplaced"/>
</dbReference>
<evidence type="ECO:0008006" key="7">
    <source>
        <dbReference type="Google" id="ProtNLM"/>
    </source>
</evidence>
<dbReference type="InterPro" id="IPR003599">
    <property type="entry name" value="Ig_sub"/>
</dbReference>
<dbReference type="FunFam" id="2.60.40.10:FF:000031">
    <property type="entry name" value="Myosin-binding protein C, slow type"/>
    <property type="match status" value="1"/>
</dbReference>
<dbReference type="PROSITE" id="PS50853">
    <property type="entry name" value="FN3"/>
    <property type="match status" value="4"/>
</dbReference>
<evidence type="ECO:0000313" key="5">
    <source>
        <dbReference type="Ensembl" id="ENSMALP00000017069.1"/>
    </source>
</evidence>